<keyword evidence="2" id="KW-1185">Reference proteome</keyword>
<name>A0A4Q2USS3_9BACT</name>
<evidence type="ECO:0000313" key="1">
    <source>
        <dbReference type="EMBL" id="RYC69879.1"/>
    </source>
</evidence>
<gene>
    <name evidence="1" type="ORF">EQG79_14910</name>
</gene>
<reference evidence="1 2" key="1">
    <citation type="submission" date="2019-01" db="EMBL/GenBank/DDBJ databases">
        <title>Spirosoma flava sp. nov., a propanil-degrading bacterium isolated from herbicide-contaminated soil.</title>
        <authorList>
            <person name="Zhang L."/>
            <person name="Jiang J.-D."/>
        </authorList>
    </citation>
    <scope>NUCLEOTIDE SEQUENCE [LARGE SCALE GENOMIC DNA]</scope>
    <source>
        <strain evidence="1 2">TY50</strain>
    </source>
</reference>
<dbReference type="Proteomes" id="UP000290407">
    <property type="component" value="Unassembled WGS sequence"/>
</dbReference>
<organism evidence="1 2">
    <name type="scientific">Spirosoma sordidisoli</name>
    <dbReference type="NCBI Taxonomy" id="2502893"/>
    <lineage>
        <taxon>Bacteria</taxon>
        <taxon>Pseudomonadati</taxon>
        <taxon>Bacteroidota</taxon>
        <taxon>Cytophagia</taxon>
        <taxon>Cytophagales</taxon>
        <taxon>Cytophagaceae</taxon>
        <taxon>Spirosoma</taxon>
    </lineage>
</organism>
<evidence type="ECO:0000313" key="2">
    <source>
        <dbReference type="Proteomes" id="UP000290407"/>
    </source>
</evidence>
<proteinExistence type="predicted"/>
<comment type="caution">
    <text evidence="1">The sequence shown here is derived from an EMBL/GenBank/DDBJ whole genome shotgun (WGS) entry which is preliminary data.</text>
</comment>
<sequence>MTHILPALLRAGLLLMVFALLSRCQNGVTAVDQTAEPPDIPKTVALPPLPPPTRPFTYETPTESSAWMGTNPNSINGRPIGPVSAAESSILRVEVRRDYGGSIQIYDKVSNQALINFYDMGRESGMASYGGPRSFADDSPRWKNIGYNPLQAGDDGFNPSPILVHGIVNGWIYTKAQCLSWAHQDARRLPFFYEQWVGVDSNKVHVKVRLTHQRPDKTFYNVEEQEWPMMMISGHRKVHFYTGSRPYQNEPTTVSDGIERSIGSMATQQSTPFYLTEPWEGVEIAPDRLIGLYSPGFFRANYNVAALTPSPDNSEGSLTLTYVGNRPMVHLDSDNIWHKDYTYILGSEQDIRQYVYAQPRQMVPDFTFNKAGGRNGWFIQDGGYDQQEPFSSDDWRVMFTGKTENGVTNARGTKLISTTGSWPASQSGTLYIRMAYTGPPGAPAQVPLRLAWLLNGQEPNGFNSQYPDQNRTRFPRGIRGPDDQYVPLVVQNDGQMHTYKLTMTGHPAWKDVVQQFEIAHNYSPAFVAPGEVLTLRYFGTHDPGQ</sequence>
<dbReference type="EMBL" id="SBLB01000003">
    <property type="protein sequence ID" value="RYC69879.1"/>
    <property type="molecule type" value="Genomic_DNA"/>
</dbReference>
<dbReference type="AlphaFoldDB" id="A0A4Q2USS3"/>
<protein>
    <submittedName>
        <fullName evidence="1">Uncharacterized protein</fullName>
    </submittedName>
</protein>
<accession>A0A4Q2USS3</accession>
<dbReference type="RefSeq" id="WP_129602248.1">
    <property type="nucleotide sequence ID" value="NZ_SBLB01000003.1"/>
</dbReference>